<evidence type="ECO:0000256" key="1">
    <source>
        <dbReference type="ARBA" id="ARBA00004123"/>
    </source>
</evidence>
<evidence type="ECO:0000256" key="2">
    <source>
        <dbReference type="ARBA" id="ARBA00007815"/>
    </source>
</evidence>
<feature type="domain" description="Replication protein A C-terminal" evidence="6">
    <location>
        <begin position="217"/>
        <end position="284"/>
    </location>
</feature>
<feature type="compositionally biased region" description="Low complexity" evidence="5">
    <location>
        <begin position="17"/>
        <end position="32"/>
    </location>
</feature>
<keyword evidence="7" id="KW-1185">Reference proteome</keyword>
<dbReference type="PANTHER" id="PTHR13989">
    <property type="entry name" value="REPLICATION PROTEIN A-RELATED"/>
    <property type="match status" value="1"/>
</dbReference>
<dbReference type="GO" id="GO:0006260">
    <property type="term" value="P:DNA replication"/>
    <property type="evidence" value="ECO:0007669"/>
    <property type="project" value="TreeGrafter"/>
</dbReference>
<dbReference type="Pfam" id="PF08784">
    <property type="entry name" value="RPA_C"/>
    <property type="match status" value="1"/>
</dbReference>
<comment type="subcellular location">
    <subcellularLocation>
        <location evidence="1">Nucleus</location>
    </subcellularLocation>
</comment>
<protein>
    <submittedName>
        <fullName evidence="8">Replication protein A C-terminal domain-containing protein</fullName>
    </submittedName>
</protein>
<dbReference type="GO" id="GO:0000781">
    <property type="term" value="C:chromosome, telomeric region"/>
    <property type="evidence" value="ECO:0007669"/>
    <property type="project" value="TreeGrafter"/>
</dbReference>
<feature type="region of interest" description="Disordered" evidence="5">
    <location>
        <begin position="1"/>
        <end position="33"/>
    </location>
</feature>
<proteinExistence type="inferred from homology"/>
<dbReference type="GO" id="GO:0003697">
    <property type="term" value="F:single-stranded DNA binding"/>
    <property type="evidence" value="ECO:0007669"/>
    <property type="project" value="TreeGrafter"/>
</dbReference>
<dbReference type="GO" id="GO:0005662">
    <property type="term" value="C:DNA replication factor A complex"/>
    <property type="evidence" value="ECO:0007669"/>
    <property type="project" value="TreeGrafter"/>
</dbReference>
<evidence type="ECO:0000313" key="7">
    <source>
        <dbReference type="Proteomes" id="UP000887566"/>
    </source>
</evidence>
<evidence type="ECO:0000259" key="6">
    <source>
        <dbReference type="Pfam" id="PF08784"/>
    </source>
</evidence>
<dbReference type="PANTHER" id="PTHR13989:SF16">
    <property type="entry name" value="REPLICATION PROTEIN A2"/>
    <property type="match status" value="1"/>
</dbReference>
<dbReference type="InterPro" id="IPR036388">
    <property type="entry name" value="WH-like_DNA-bd_sf"/>
</dbReference>
<keyword evidence="3" id="KW-0238">DNA-binding</keyword>
<dbReference type="GO" id="GO:0000724">
    <property type="term" value="P:double-strand break repair via homologous recombination"/>
    <property type="evidence" value="ECO:0007669"/>
    <property type="project" value="TreeGrafter"/>
</dbReference>
<evidence type="ECO:0000256" key="4">
    <source>
        <dbReference type="ARBA" id="ARBA00023242"/>
    </source>
</evidence>
<accession>A0A914X2Z8</accession>
<comment type="similarity">
    <text evidence="2">Belongs to the replication factor A protein 2 family.</text>
</comment>
<dbReference type="GO" id="GO:0006289">
    <property type="term" value="P:nucleotide-excision repair"/>
    <property type="evidence" value="ECO:0007669"/>
    <property type="project" value="TreeGrafter"/>
</dbReference>
<dbReference type="InterPro" id="IPR040260">
    <property type="entry name" value="RFA2-like"/>
</dbReference>
<evidence type="ECO:0000256" key="3">
    <source>
        <dbReference type="ARBA" id="ARBA00023125"/>
    </source>
</evidence>
<dbReference type="Gene3D" id="1.10.10.10">
    <property type="entry name" value="Winged helix-like DNA-binding domain superfamily/Winged helix DNA-binding domain"/>
    <property type="match status" value="1"/>
</dbReference>
<dbReference type="SUPFAM" id="SSF46785">
    <property type="entry name" value="Winged helix' DNA-binding domain"/>
    <property type="match status" value="1"/>
</dbReference>
<sequence>MAFNDSFGPGDGGFGAGDMSSSQQNNAGSNNQDKVAVPVTIQDLCEIPRGDEKIIVGTQPFSTVRVVGEVVNVVRMGDQAIEYHIQDVDTPGGPTFVVMCYRSATPSPSETEETFVEGSLLHVVGKVRSFDDRVIIMSFQTRALEDEKEYKAHKLEAKLAHLYYEKTIAQKAASGALPPTFAETMLRGSSDAATSKAAGGQPSVVQPYGGQQVFNEVVDNSKLRGLTGQRAKLFIYIQTHGPARDAGVHKDELMKLPGLNKDSVQKDLDYLTSEGFIYSSTDDEHYQTIN</sequence>
<dbReference type="InterPro" id="IPR036390">
    <property type="entry name" value="WH_DNA-bd_sf"/>
</dbReference>
<dbReference type="GO" id="GO:0035861">
    <property type="term" value="C:site of double-strand break"/>
    <property type="evidence" value="ECO:0007669"/>
    <property type="project" value="TreeGrafter"/>
</dbReference>
<reference evidence="8" key="1">
    <citation type="submission" date="2022-11" db="UniProtKB">
        <authorList>
            <consortium name="WormBaseParasite"/>
        </authorList>
    </citation>
    <scope>IDENTIFICATION</scope>
</reference>
<dbReference type="WBParaSite" id="PSAMB.scaffold5815size10830.g27354.t1">
    <property type="protein sequence ID" value="PSAMB.scaffold5815size10830.g27354.t1"/>
    <property type="gene ID" value="PSAMB.scaffold5815size10830.g27354"/>
</dbReference>
<evidence type="ECO:0000313" key="8">
    <source>
        <dbReference type="WBParaSite" id="PSAMB.scaffold5815size10830.g27354.t1"/>
    </source>
</evidence>
<organism evidence="7 8">
    <name type="scientific">Plectus sambesii</name>
    <dbReference type="NCBI Taxonomy" id="2011161"/>
    <lineage>
        <taxon>Eukaryota</taxon>
        <taxon>Metazoa</taxon>
        <taxon>Ecdysozoa</taxon>
        <taxon>Nematoda</taxon>
        <taxon>Chromadorea</taxon>
        <taxon>Plectida</taxon>
        <taxon>Plectina</taxon>
        <taxon>Plectoidea</taxon>
        <taxon>Plectidae</taxon>
        <taxon>Plectus</taxon>
    </lineage>
</organism>
<name>A0A914X2Z8_9BILA</name>
<dbReference type="Gene3D" id="2.40.50.140">
    <property type="entry name" value="Nucleic acid-binding proteins"/>
    <property type="match status" value="1"/>
</dbReference>
<dbReference type="InterPro" id="IPR012340">
    <property type="entry name" value="NA-bd_OB-fold"/>
</dbReference>
<dbReference type="Proteomes" id="UP000887566">
    <property type="component" value="Unplaced"/>
</dbReference>
<dbReference type="SUPFAM" id="SSF50249">
    <property type="entry name" value="Nucleic acid-binding proteins"/>
    <property type="match status" value="1"/>
</dbReference>
<evidence type="ECO:0000256" key="5">
    <source>
        <dbReference type="SAM" id="MobiDB-lite"/>
    </source>
</evidence>
<keyword evidence="4" id="KW-0539">Nucleus</keyword>
<dbReference type="AlphaFoldDB" id="A0A914X2Z8"/>
<dbReference type="InterPro" id="IPR014892">
    <property type="entry name" value="RPA_C"/>
</dbReference>